<proteinExistence type="predicted"/>
<comment type="caution">
    <text evidence="2">The sequence shown here is derived from an EMBL/GenBank/DDBJ whole genome shotgun (WGS) entry which is preliminary data.</text>
</comment>
<feature type="compositionally biased region" description="Polar residues" evidence="1">
    <location>
        <begin position="142"/>
        <end position="151"/>
    </location>
</feature>
<dbReference type="InterPro" id="IPR011990">
    <property type="entry name" value="TPR-like_helical_dom_sf"/>
</dbReference>
<dbReference type="AlphaFoldDB" id="A0A835ZDP0"/>
<evidence type="ECO:0000313" key="2">
    <source>
        <dbReference type="EMBL" id="KAG5190409.1"/>
    </source>
</evidence>
<evidence type="ECO:0000313" key="3">
    <source>
        <dbReference type="Proteomes" id="UP000664859"/>
    </source>
</evidence>
<feature type="compositionally biased region" description="Polar residues" evidence="1">
    <location>
        <begin position="123"/>
        <end position="134"/>
    </location>
</feature>
<reference evidence="2" key="1">
    <citation type="submission" date="2021-02" db="EMBL/GenBank/DDBJ databases">
        <title>First Annotated Genome of the Yellow-green Alga Tribonema minus.</title>
        <authorList>
            <person name="Mahan K.M."/>
        </authorList>
    </citation>
    <scope>NUCLEOTIDE SEQUENCE</scope>
    <source>
        <strain evidence="2">UTEX B ZZ1240</strain>
    </source>
</reference>
<dbReference type="Proteomes" id="UP000664859">
    <property type="component" value="Unassembled WGS sequence"/>
</dbReference>
<organism evidence="2 3">
    <name type="scientific">Tribonema minus</name>
    <dbReference type="NCBI Taxonomy" id="303371"/>
    <lineage>
        <taxon>Eukaryota</taxon>
        <taxon>Sar</taxon>
        <taxon>Stramenopiles</taxon>
        <taxon>Ochrophyta</taxon>
        <taxon>PX clade</taxon>
        <taxon>Xanthophyceae</taxon>
        <taxon>Tribonematales</taxon>
        <taxon>Tribonemataceae</taxon>
        <taxon>Tribonema</taxon>
    </lineage>
</organism>
<protein>
    <recommendedName>
        <fullName evidence="4">Kinesin light chain</fullName>
    </recommendedName>
</protein>
<dbReference type="Gene3D" id="1.25.40.10">
    <property type="entry name" value="Tetratricopeptide repeat domain"/>
    <property type="match status" value="1"/>
</dbReference>
<dbReference type="SUPFAM" id="SSF48452">
    <property type="entry name" value="TPR-like"/>
    <property type="match status" value="1"/>
</dbReference>
<evidence type="ECO:0000256" key="1">
    <source>
        <dbReference type="SAM" id="MobiDB-lite"/>
    </source>
</evidence>
<keyword evidence="3" id="KW-1185">Reference proteome</keyword>
<name>A0A835ZDP0_9STRA</name>
<gene>
    <name evidence="2" type="ORF">JKP88DRAFT_347591</name>
</gene>
<feature type="region of interest" description="Disordered" evidence="1">
    <location>
        <begin position="121"/>
        <end position="154"/>
    </location>
</feature>
<dbReference type="Pfam" id="PF13424">
    <property type="entry name" value="TPR_12"/>
    <property type="match status" value="1"/>
</dbReference>
<accession>A0A835ZDP0</accession>
<sequence>MPVDEGALTSRQEEALELYGSAHKARLALLGEKHPDTVAVRNNIAELLERMGRADESLAMRERILQSLGVSQKDLAEMENVDEKAFNEQKMKTDEKWDEIQAEMIAEQRKQRQKVIKPDPTKLFSTKPKQTSRNAPALDTRIAQTPLNASGSPVVDADEFVAISFSAEESSCSGGQEDDDDDWEAYADEICRKPPPPTG</sequence>
<dbReference type="EMBL" id="JAFCMP010000035">
    <property type="protein sequence ID" value="KAG5190409.1"/>
    <property type="molecule type" value="Genomic_DNA"/>
</dbReference>
<evidence type="ECO:0008006" key="4">
    <source>
        <dbReference type="Google" id="ProtNLM"/>
    </source>
</evidence>
<dbReference type="OrthoDB" id="10031679at2759"/>